<proteinExistence type="predicted"/>
<feature type="non-terminal residue" evidence="1">
    <location>
        <position position="1"/>
    </location>
</feature>
<sequence>FPVRKMTTNELKARREKGLCYNCDDKYHPGHKCKAQSHFHLVISELPKSNSVDEDSSEEEMEEIPEVILQALVGQVNHQTLRLISHFKAYKLQVLIDEGSTHNFMQVTVTKRLHLRILPTKLFKVLVGNGQFLTCPRK</sequence>
<dbReference type="Proteomes" id="UP000187406">
    <property type="component" value="Unassembled WGS sequence"/>
</dbReference>
<evidence type="ECO:0000313" key="2">
    <source>
        <dbReference type="Proteomes" id="UP000187406"/>
    </source>
</evidence>
<gene>
    <name evidence="1" type="ORF">CFOL_v3_22921</name>
</gene>
<reference evidence="2" key="1">
    <citation type="submission" date="2016-04" db="EMBL/GenBank/DDBJ databases">
        <title>Cephalotus genome sequencing.</title>
        <authorList>
            <person name="Fukushima K."/>
            <person name="Hasebe M."/>
            <person name="Fang X."/>
        </authorList>
    </citation>
    <scope>NUCLEOTIDE SEQUENCE [LARGE SCALE GENOMIC DNA]</scope>
    <source>
        <strain evidence="2">cv. St1</strain>
    </source>
</reference>
<organism evidence="1 2">
    <name type="scientific">Cephalotus follicularis</name>
    <name type="common">Albany pitcher plant</name>
    <dbReference type="NCBI Taxonomy" id="3775"/>
    <lineage>
        <taxon>Eukaryota</taxon>
        <taxon>Viridiplantae</taxon>
        <taxon>Streptophyta</taxon>
        <taxon>Embryophyta</taxon>
        <taxon>Tracheophyta</taxon>
        <taxon>Spermatophyta</taxon>
        <taxon>Magnoliopsida</taxon>
        <taxon>eudicotyledons</taxon>
        <taxon>Gunneridae</taxon>
        <taxon>Pentapetalae</taxon>
        <taxon>rosids</taxon>
        <taxon>fabids</taxon>
        <taxon>Oxalidales</taxon>
        <taxon>Cephalotaceae</taxon>
        <taxon>Cephalotus</taxon>
    </lineage>
</organism>
<keyword evidence="2" id="KW-1185">Reference proteome</keyword>
<dbReference type="InParanoid" id="A0A1Q3CGS3"/>
<accession>A0A1Q3CGS3</accession>
<comment type="caution">
    <text evidence="1">The sequence shown here is derived from an EMBL/GenBank/DDBJ whole genome shotgun (WGS) entry which is preliminary data.</text>
</comment>
<evidence type="ECO:0000313" key="1">
    <source>
        <dbReference type="EMBL" id="GAV79456.1"/>
    </source>
</evidence>
<protein>
    <recommendedName>
        <fullName evidence="3">Gag-asp_proteas domain-containing protein</fullName>
    </recommendedName>
</protein>
<dbReference type="OrthoDB" id="1938922at2759"/>
<dbReference type="AlphaFoldDB" id="A0A1Q3CGS3"/>
<dbReference type="EMBL" id="BDDD01001978">
    <property type="protein sequence ID" value="GAV79456.1"/>
    <property type="molecule type" value="Genomic_DNA"/>
</dbReference>
<name>A0A1Q3CGS3_CEPFO</name>
<evidence type="ECO:0008006" key="3">
    <source>
        <dbReference type="Google" id="ProtNLM"/>
    </source>
</evidence>